<protein>
    <submittedName>
        <fullName evidence="1">IQ domain-containing protein K-like</fullName>
    </submittedName>
</protein>
<dbReference type="InParanoid" id="A0A2I0LL19"/>
<gene>
    <name evidence="1" type="ORF">A306_00014836</name>
</gene>
<evidence type="ECO:0000313" key="1">
    <source>
        <dbReference type="EMBL" id="PKK18122.1"/>
    </source>
</evidence>
<evidence type="ECO:0000313" key="2">
    <source>
        <dbReference type="Proteomes" id="UP000053872"/>
    </source>
</evidence>
<dbReference type="Proteomes" id="UP000053872">
    <property type="component" value="Unassembled WGS sequence"/>
</dbReference>
<name>A0A2I0LL19_COLLI</name>
<keyword evidence="2" id="KW-1185">Reference proteome</keyword>
<dbReference type="EMBL" id="AKCR02000229">
    <property type="protein sequence ID" value="PKK18122.1"/>
    <property type="molecule type" value="Genomic_DNA"/>
</dbReference>
<dbReference type="AlphaFoldDB" id="A0A2I0LL19"/>
<comment type="caution">
    <text evidence="1">The sequence shown here is derived from an EMBL/GenBank/DDBJ whole genome shotgun (WGS) entry which is preliminary data.</text>
</comment>
<reference evidence="1 2" key="1">
    <citation type="journal article" date="2013" name="Science">
        <title>Genomic diversity and evolution of the head crest in the rock pigeon.</title>
        <authorList>
            <person name="Shapiro M.D."/>
            <person name="Kronenberg Z."/>
            <person name="Li C."/>
            <person name="Domyan E.T."/>
            <person name="Pan H."/>
            <person name="Campbell M."/>
            <person name="Tan H."/>
            <person name="Huff C.D."/>
            <person name="Hu H."/>
            <person name="Vickrey A.I."/>
            <person name="Nielsen S.C."/>
            <person name="Stringham S.A."/>
            <person name="Hu H."/>
            <person name="Willerslev E."/>
            <person name="Gilbert M.T."/>
            <person name="Yandell M."/>
            <person name="Zhang G."/>
            <person name="Wang J."/>
        </authorList>
    </citation>
    <scope>NUCLEOTIDE SEQUENCE [LARGE SCALE GENOMIC DNA]</scope>
    <source>
        <tissue evidence="1">Blood</tissue>
    </source>
</reference>
<sequence>MFSSRILGVFRISSTLTRPG</sequence>
<proteinExistence type="predicted"/>
<organism evidence="1 2">
    <name type="scientific">Columba livia</name>
    <name type="common">Rock dove</name>
    <dbReference type="NCBI Taxonomy" id="8932"/>
    <lineage>
        <taxon>Eukaryota</taxon>
        <taxon>Metazoa</taxon>
        <taxon>Chordata</taxon>
        <taxon>Craniata</taxon>
        <taxon>Vertebrata</taxon>
        <taxon>Euteleostomi</taxon>
        <taxon>Archelosauria</taxon>
        <taxon>Archosauria</taxon>
        <taxon>Dinosauria</taxon>
        <taxon>Saurischia</taxon>
        <taxon>Theropoda</taxon>
        <taxon>Coelurosauria</taxon>
        <taxon>Aves</taxon>
        <taxon>Neognathae</taxon>
        <taxon>Neoaves</taxon>
        <taxon>Columbimorphae</taxon>
        <taxon>Columbiformes</taxon>
        <taxon>Columbidae</taxon>
        <taxon>Columba</taxon>
    </lineage>
</organism>
<accession>A0A2I0LL19</accession>